<comment type="similarity">
    <text evidence="1">Belongs to the peptidase C40 family.</text>
</comment>
<keyword evidence="7" id="KW-1185">Reference proteome</keyword>
<dbReference type="Pfam" id="PF01471">
    <property type="entry name" value="PG_binding_1"/>
    <property type="match status" value="1"/>
</dbReference>
<keyword evidence="3" id="KW-0378">Hydrolase</keyword>
<proteinExistence type="inferred from homology"/>
<dbReference type="Gene3D" id="3.90.1720.10">
    <property type="entry name" value="endopeptidase domain like (from Nostoc punctiforme)"/>
    <property type="match status" value="1"/>
</dbReference>
<protein>
    <submittedName>
        <fullName evidence="6">Peptidoglycan endopeptidase</fullName>
    </submittedName>
</protein>
<evidence type="ECO:0000313" key="6">
    <source>
        <dbReference type="EMBL" id="RHW52281.1"/>
    </source>
</evidence>
<keyword evidence="4" id="KW-0788">Thiol protease</keyword>
<dbReference type="InterPro" id="IPR051202">
    <property type="entry name" value="Peptidase_C40"/>
</dbReference>
<dbReference type="Gene3D" id="1.10.101.10">
    <property type="entry name" value="PGBD-like superfamily/PGBD"/>
    <property type="match status" value="1"/>
</dbReference>
<evidence type="ECO:0000256" key="4">
    <source>
        <dbReference type="ARBA" id="ARBA00022807"/>
    </source>
</evidence>
<dbReference type="PANTHER" id="PTHR47053:SF1">
    <property type="entry name" value="MUREIN DD-ENDOPEPTIDASE MEPH-RELATED"/>
    <property type="match status" value="1"/>
</dbReference>
<dbReference type="InterPro" id="IPR038765">
    <property type="entry name" value="Papain-like_cys_pep_sf"/>
</dbReference>
<dbReference type="EMBL" id="QOCR01000001">
    <property type="protein sequence ID" value="RHW52281.1"/>
    <property type="molecule type" value="Genomic_DNA"/>
</dbReference>
<dbReference type="Pfam" id="PF00877">
    <property type="entry name" value="NLPC_P60"/>
    <property type="match status" value="1"/>
</dbReference>
<name>A0A417ZKB8_9LACO</name>
<dbReference type="InterPro" id="IPR036366">
    <property type="entry name" value="PGBDSf"/>
</dbReference>
<feature type="domain" description="NlpC/P60" evidence="5">
    <location>
        <begin position="83"/>
        <end position="220"/>
    </location>
</feature>
<dbReference type="InterPro" id="IPR002477">
    <property type="entry name" value="Peptidoglycan-bd-like"/>
</dbReference>
<dbReference type="SUPFAM" id="SSF54001">
    <property type="entry name" value="Cysteine proteinases"/>
    <property type="match status" value="1"/>
</dbReference>
<dbReference type="GO" id="GO:0006508">
    <property type="term" value="P:proteolysis"/>
    <property type="evidence" value="ECO:0007669"/>
    <property type="project" value="UniProtKB-KW"/>
</dbReference>
<comment type="caution">
    <text evidence="6">The sequence shown here is derived from an EMBL/GenBank/DDBJ whole genome shotgun (WGS) entry which is preliminary data.</text>
</comment>
<dbReference type="InterPro" id="IPR036365">
    <property type="entry name" value="PGBD-like_sf"/>
</dbReference>
<organism evidence="6 7">
    <name type="scientific">Bombilactobacillus bombi</name>
    <dbReference type="NCBI Taxonomy" id="1303590"/>
    <lineage>
        <taxon>Bacteria</taxon>
        <taxon>Bacillati</taxon>
        <taxon>Bacillota</taxon>
        <taxon>Bacilli</taxon>
        <taxon>Lactobacillales</taxon>
        <taxon>Lactobacillaceae</taxon>
        <taxon>Bombilactobacillus</taxon>
    </lineage>
</organism>
<dbReference type="RefSeq" id="WP_118900165.1">
    <property type="nucleotide sequence ID" value="NZ_QOCR01000001.1"/>
</dbReference>
<dbReference type="InterPro" id="IPR000064">
    <property type="entry name" value="NLP_P60_dom"/>
</dbReference>
<dbReference type="GO" id="GO:0008234">
    <property type="term" value="F:cysteine-type peptidase activity"/>
    <property type="evidence" value="ECO:0007669"/>
    <property type="project" value="UniProtKB-KW"/>
</dbReference>
<evidence type="ECO:0000256" key="2">
    <source>
        <dbReference type="ARBA" id="ARBA00022670"/>
    </source>
</evidence>
<reference evidence="6 7" key="1">
    <citation type="submission" date="2018-07" db="EMBL/GenBank/DDBJ databases">
        <title>Genome sequences of six Lactobacillus spp. isolated from bumble bee guts.</title>
        <authorList>
            <person name="Motta E.V.S."/>
            <person name="Moran N.A."/>
        </authorList>
    </citation>
    <scope>NUCLEOTIDE SEQUENCE [LARGE SCALE GENOMIC DNA]</scope>
    <source>
        <strain evidence="6 7">BI-1.1</strain>
    </source>
</reference>
<dbReference type="Proteomes" id="UP000284109">
    <property type="component" value="Unassembled WGS sequence"/>
</dbReference>
<evidence type="ECO:0000256" key="1">
    <source>
        <dbReference type="ARBA" id="ARBA00007074"/>
    </source>
</evidence>
<accession>A0A417ZKB8</accession>
<sequence>MYNGVEGIKVYKVRQFFGLSNAHTIYDSNVISRVRNWQANHGLPATGIVDYNTWTHMGFSGKDWYDIDSYVAPLRTNINSTRNDHIEAMIAQAKEYLGKPWISGAASSPTYGVDCSGLVTQALYASGIDPQPTSNIQHAQPGNEWNCQRLYSSPYVHSVAYSQRLRGDLIFYQSPYDGSIWHVGIYLGNNEVLDSWPNSIAVRPITNSQRNIVAKVGRVFY</sequence>
<keyword evidence="2" id="KW-0645">Protease</keyword>
<gene>
    <name evidence="6" type="ORF">DS831_02855</name>
</gene>
<evidence type="ECO:0000259" key="5">
    <source>
        <dbReference type="PROSITE" id="PS51935"/>
    </source>
</evidence>
<evidence type="ECO:0000313" key="7">
    <source>
        <dbReference type="Proteomes" id="UP000284109"/>
    </source>
</evidence>
<dbReference type="OrthoDB" id="9813118at2"/>
<dbReference type="AlphaFoldDB" id="A0A417ZKB8"/>
<dbReference type="PANTHER" id="PTHR47053">
    <property type="entry name" value="MUREIN DD-ENDOPEPTIDASE MEPH-RELATED"/>
    <property type="match status" value="1"/>
</dbReference>
<dbReference type="PROSITE" id="PS51935">
    <property type="entry name" value="NLPC_P60"/>
    <property type="match status" value="1"/>
</dbReference>
<evidence type="ECO:0000256" key="3">
    <source>
        <dbReference type="ARBA" id="ARBA00022801"/>
    </source>
</evidence>
<dbReference type="SUPFAM" id="SSF47090">
    <property type="entry name" value="PGBD-like"/>
    <property type="match status" value="1"/>
</dbReference>